<proteinExistence type="predicted"/>
<sequence>MIRRQFFSGFIEASLKFFGNSHPILLYSKILISLEFGVRNSHDSFSKKVGFYRSIPKMWELP</sequence>
<gene>
    <name evidence="1" type="ORF">LEP1GSC116_1478</name>
</gene>
<protein>
    <submittedName>
        <fullName evidence="1">Uncharacterized protein</fullName>
    </submittedName>
</protein>
<evidence type="ECO:0000313" key="2">
    <source>
        <dbReference type="Proteomes" id="UP000012092"/>
    </source>
</evidence>
<reference evidence="1 2" key="1">
    <citation type="submission" date="2013-01" db="EMBL/GenBank/DDBJ databases">
        <authorList>
            <person name="Harkins D.M."/>
            <person name="Durkin A.S."/>
            <person name="Brinkac L.M."/>
            <person name="Haft D.H."/>
            <person name="Selengut J.D."/>
            <person name="Sanka R."/>
            <person name="DePew J."/>
            <person name="Purushe J."/>
            <person name="Picardeau M."/>
            <person name="Werts C."/>
            <person name="Goarant C."/>
            <person name="Vinetz J.M."/>
            <person name="Sutton G.G."/>
            <person name="Nierman W.C."/>
            <person name="Fouts D.E."/>
        </authorList>
    </citation>
    <scope>NUCLEOTIDE SEQUENCE [LARGE SCALE GENOMIC DNA]</scope>
    <source>
        <strain evidence="1 2">Verdun HP</strain>
    </source>
</reference>
<dbReference type="EMBL" id="AHNZ02000734">
    <property type="protein sequence ID" value="EMO03982.1"/>
    <property type="molecule type" value="Genomic_DNA"/>
</dbReference>
<evidence type="ECO:0000313" key="1">
    <source>
        <dbReference type="EMBL" id="EMO03982.1"/>
    </source>
</evidence>
<dbReference type="AlphaFoldDB" id="M6R764"/>
<name>M6R764_LEPIR</name>
<accession>M6R764</accession>
<comment type="caution">
    <text evidence="1">The sequence shown here is derived from an EMBL/GenBank/DDBJ whole genome shotgun (WGS) entry which is preliminary data.</text>
</comment>
<dbReference type="Proteomes" id="UP000012092">
    <property type="component" value="Unassembled WGS sequence"/>
</dbReference>
<organism evidence="1 2">
    <name type="scientific">Leptospira interrogans serovar Icterohaemorrhagiae str. Verdun HP</name>
    <dbReference type="NCBI Taxonomy" id="1049910"/>
    <lineage>
        <taxon>Bacteria</taxon>
        <taxon>Pseudomonadati</taxon>
        <taxon>Spirochaetota</taxon>
        <taxon>Spirochaetia</taxon>
        <taxon>Leptospirales</taxon>
        <taxon>Leptospiraceae</taxon>
        <taxon>Leptospira</taxon>
    </lineage>
</organism>